<keyword evidence="3" id="KW-0119">Carbohydrate metabolism</keyword>
<dbReference type="InterPro" id="IPR050288">
    <property type="entry name" value="Cellulose_deg_GH3"/>
</dbReference>
<dbReference type="Pfam" id="PF14310">
    <property type="entry name" value="Fn3-like"/>
    <property type="match status" value="1"/>
</dbReference>
<protein>
    <submittedName>
        <fullName evidence="6">Beta-glucosidase</fullName>
    </submittedName>
</protein>
<evidence type="ECO:0000256" key="3">
    <source>
        <dbReference type="ARBA" id="ARBA00023277"/>
    </source>
</evidence>
<dbReference type="SUPFAM" id="SSF52279">
    <property type="entry name" value="Beta-D-glucan exohydrolase, C-terminal domain"/>
    <property type="match status" value="1"/>
</dbReference>
<evidence type="ECO:0000256" key="1">
    <source>
        <dbReference type="ARBA" id="ARBA00005336"/>
    </source>
</evidence>
<dbReference type="Proteomes" id="UP001596074">
    <property type="component" value="Unassembled WGS sequence"/>
</dbReference>
<dbReference type="Gene3D" id="3.20.20.300">
    <property type="entry name" value="Glycoside hydrolase, family 3, N-terminal domain"/>
    <property type="match status" value="1"/>
</dbReference>
<dbReference type="InterPro" id="IPR017853">
    <property type="entry name" value="GH"/>
</dbReference>
<evidence type="ECO:0000259" key="5">
    <source>
        <dbReference type="SMART" id="SM01217"/>
    </source>
</evidence>
<dbReference type="PANTHER" id="PTHR42715">
    <property type="entry name" value="BETA-GLUCOSIDASE"/>
    <property type="match status" value="1"/>
</dbReference>
<reference evidence="7" key="1">
    <citation type="journal article" date="2019" name="Int. J. Syst. Evol. Microbiol.">
        <title>The Global Catalogue of Microorganisms (GCM) 10K type strain sequencing project: providing services to taxonomists for standard genome sequencing and annotation.</title>
        <authorList>
            <consortium name="The Broad Institute Genomics Platform"/>
            <consortium name="The Broad Institute Genome Sequencing Center for Infectious Disease"/>
            <person name="Wu L."/>
            <person name="Ma J."/>
        </authorList>
    </citation>
    <scope>NUCLEOTIDE SEQUENCE [LARGE SCALE GENOMIC DNA]</scope>
    <source>
        <strain evidence="7">KCTC 42087</strain>
    </source>
</reference>
<dbReference type="InterPro" id="IPR006311">
    <property type="entry name" value="TAT_signal"/>
</dbReference>
<dbReference type="Pfam" id="PF01915">
    <property type="entry name" value="Glyco_hydro_3_C"/>
    <property type="match status" value="1"/>
</dbReference>
<dbReference type="SUPFAM" id="SSF51445">
    <property type="entry name" value="(Trans)glycosidases"/>
    <property type="match status" value="1"/>
</dbReference>
<dbReference type="Pfam" id="PF00933">
    <property type="entry name" value="Glyco_hydro_3"/>
    <property type="match status" value="1"/>
</dbReference>
<dbReference type="InterPro" id="IPR013783">
    <property type="entry name" value="Ig-like_fold"/>
</dbReference>
<dbReference type="PANTHER" id="PTHR42715:SF10">
    <property type="entry name" value="BETA-GLUCOSIDASE"/>
    <property type="match status" value="1"/>
</dbReference>
<keyword evidence="7" id="KW-1185">Reference proteome</keyword>
<dbReference type="PRINTS" id="PR00133">
    <property type="entry name" value="GLHYDRLASE3"/>
</dbReference>
<evidence type="ECO:0000313" key="7">
    <source>
        <dbReference type="Proteomes" id="UP001596074"/>
    </source>
</evidence>
<comment type="caution">
    <text evidence="6">The sequence shown here is derived from an EMBL/GenBank/DDBJ whole genome shotgun (WGS) entry which is preliminary data.</text>
</comment>
<dbReference type="RefSeq" id="WP_378287776.1">
    <property type="nucleotide sequence ID" value="NZ_JBHSON010000076.1"/>
</dbReference>
<dbReference type="Gene3D" id="3.40.50.1700">
    <property type="entry name" value="Glycoside hydrolase family 3 C-terminal domain"/>
    <property type="match status" value="1"/>
</dbReference>
<name>A0ABW1ACA8_9ACTN</name>
<dbReference type="InterPro" id="IPR026891">
    <property type="entry name" value="Fn3-like"/>
</dbReference>
<dbReference type="InterPro" id="IPR001764">
    <property type="entry name" value="Glyco_hydro_3_N"/>
</dbReference>
<evidence type="ECO:0000256" key="2">
    <source>
        <dbReference type="ARBA" id="ARBA00022801"/>
    </source>
</evidence>
<comment type="similarity">
    <text evidence="1 4">Belongs to the glycosyl hydrolase 3 family.</text>
</comment>
<dbReference type="Gene3D" id="2.60.40.10">
    <property type="entry name" value="Immunoglobulins"/>
    <property type="match status" value="1"/>
</dbReference>
<proteinExistence type="inferred from homology"/>
<dbReference type="InterPro" id="IPR036962">
    <property type="entry name" value="Glyco_hydro_3_N_sf"/>
</dbReference>
<dbReference type="PROSITE" id="PS00775">
    <property type="entry name" value="GLYCOSYL_HYDROL_F3"/>
    <property type="match status" value="1"/>
</dbReference>
<dbReference type="InterPro" id="IPR036881">
    <property type="entry name" value="Glyco_hydro_3_C_sf"/>
</dbReference>
<dbReference type="PROSITE" id="PS51318">
    <property type="entry name" value="TAT"/>
    <property type="match status" value="1"/>
</dbReference>
<gene>
    <name evidence="6" type="ORF">ACFPZN_39910</name>
</gene>
<evidence type="ECO:0000313" key="6">
    <source>
        <dbReference type="EMBL" id="MFC5751814.1"/>
    </source>
</evidence>
<accession>A0ABW1ACA8</accession>
<sequence length="742" mass="78517">MWNRPEFLSAAPPGAPFLPGASFRPTFLRAAFIRTALAALLAPALSASAFLPAAPAHAAAPSAACGDVTERPWCRASLPPDRRAALLLAALTLDEKADLMAGDEFLGQVTSGWDPNARAGTLNGVPRLGVPALRFSGGDAGVRQGTATALPAPIALAAAFDPAAARRHGALVGDETRRKGSEVTLGPALDLIRNPRFGRSFEQYGEDPHLTARLGVEWIRAAQAQGVMASAKHFAAYNQEADRYTVDAVVGDRALREIYLPPFEAAVREGGAATVMCAYNKVNGAWNCENRTLLGRVLREEWRFPGIVVSDWMTQLSGTAPAARAGLDLEMPIGQRFNPLSVRAEIAAGRLDQATLDSRVRAILRTMFAFGVFDRPPYPNAPETIDVPAHLAAARELAEEGVTLLKNDRGVLPLDRPASIAVIGSAADAYVSGGGSSQVLARSPVTPLQGIRERAARAGIRVDHDAGADRARAAALARRADVAVVVAADARTEFADQWCLALICGDALRGDQDALIEAVATANPETVVVLENGGPVLLPWAGRVAGIVQAWYPGEQGGNALARVLFGDVDPGGRSPVTFPAAERDAPASGGPAQYPGRDGSVHYSEGVLVGYRHYDARRITPRFAFGHGLSYTTFAFGGLAVHRDRVEVTVTNTGARRGTAVPQLYLGLPGTAEAPQPPRQLKGFAKVRLDPGQSRRVTMPLNDRAFSYWDETAGAWRAAPGCTSVMVGTSSRDIVATDRLC</sequence>
<organism evidence="6 7">
    <name type="scientific">Actinomadura rugatobispora</name>
    <dbReference type="NCBI Taxonomy" id="1994"/>
    <lineage>
        <taxon>Bacteria</taxon>
        <taxon>Bacillati</taxon>
        <taxon>Actinomycetota</taxon>
        <taxon>Actinomycetes</taxon>
        <taxon>Streptosporangiales</taxon>
        <taxon>Thermomonosporaceae</taxon>
        <taxon>Actinomadura</taxon>
    </lineage>
</organism>
<dbReference type="SMART" id="SM01217">
    <property type="entry name" value="Fn3_like"/>
    <property type="match status" value="1"/>
</dbReference>
<dbReference type="EMBL" id="JBHSON010000076">
    <property type="protein sequence ID" value="MFC5751814.1"/>
    <property type="molecule type" value="Genomic_DNA"/>
</dbReference>
<dbReference type="InterPro" id="IPR002772">
    <property type="entry name" value="Glyco_hydro_3_C"/>
</dbReference>
<feature type="domain" description="Fibronectin type III-like" evidence="5">
    <location>
        <begin position="661"/>
        <end position="732"/>
    </location>
</feature>
<dbReference type="InterPro" id="IPR019800">
    <property type="entry name" value="Glyco_hydro_3_AS"/>
</dbReference>
<keyword evidence="4" id="KW-0326">Glycosidase</keyword>
<keyword evidence="2 4" id="KW-0378">Hydrolase</keyword>
<evidence type="ECO:0000256" key="4">
    <source>
        <dbReference type="RuleBase" id="RU361161"/>
    </source>
</evidence>